<dbReference type="GO" id="GO:0009401">
    <property type="term" value="P:phosphoenolpyruvate-dependent sugar phosphotransferase system"/>
    <property type="evidence" value="ECO:0007669"/>
    <property type="project" value="UniProtKB-KW"/>
</dbReference>
<evidence type="ECO:0000256" key="1">
    <source>
        <dbReference type="ARBA" id="ARBA00004496"/>
    </source>
</evidence>
<dbReference type="PANTHER" id="PTHR33705">
    <property type="entry name" value="PHOSPHOCARRIER PROTEIN HPR"/>
    <property type="match status" value="1"/>
</dbReference>
<dbReference type="PROSITE" id="PS51350">
    <property type="entry name" value="PTS_HPR_DOM"/>
    <property type="match status" value="1"/>
</dbReference>
<organism evidence="6 7">
    <name type="scientific">Spirochaeta lutea</name>
    <dbReference type="NCBI Taxonomy" id="1480694"/>
    <lineage>
        <taxon>Bacteria</taxon>
        <taxon>Pseudomonadati</taxon>
        <taxon>Spirochaetota</taxon>
        <taxon>Spirochaetia</taxon>
        <taxon>Spirochaetales</taxon>
        <taxon>Spirochaetaceae</taxon>
        <taxon>Spirochaeta</taxon>
    </lineage>
</organism>
<keyword evidence="7" id="KW-1185">Reference proteome</keyword>
<dbReference type="AlphaFoldDB" id="A0A098QVN0"/>
<evidence type="ECO:0000313" key="7">
    <source>
        <dbReference type="Proteomes" id="UP000029692"/>
    </source>
</evidence>
<dbReference type="eggNOG" id="COG1925">
    <property type="taxonomic scope" value="Bacteria"/>
</dbReference>
<dbReference type="InterPro" id="IPR050399">
    <property type="entry name" value="HPr"/>
</dbReference>
<dbReference type="PANTHER" id="PTHR33705:SF2">
    <property type="entry name" value="PHOSPHOCARRIER PROTEIN NPR"/>
    <property type="match status" value="1"/>
</dbReference>
<keyword evidence="3" id="KW-0963">Cytoplasm</keyword>
<evidence type="ECO:0000313" key="6">
    <source>
        <dbReference type="EMBL" id="KGE71875.1"/>
    </source>
</evidence>
<dbReference type="InterPro" id="IPR035895">
    <property type="entry name" value="HPr-like_sf"/>
</dbReference>
<dbReference type="Proteomes" id="UP000029692">
    <property type="component" value="Unassembled WGS sequence"/>
</dbReference>
<dbReference type="SUPFAM" id="SSF55594">
    <property type="entry name" value="HPr-like"/>
    <property type="match status" value="1"/>
</dbReference>
<proteinExistence type="inferred from homology"/>
<dbReference type="CDD" id="cd00367">
    <property type="entry name" value="PTS-HPr_like"/>
    <property type="match status" value="1"/>
</dbReference>
<dbReference type="PRINTS" id="PR00107">
    <property type="entry name" value="PHOSPHOCPHPR"/>
</dbReference>
<dbReference type="NCBIfam" id="TIGR01003">
    <property type="entry name" value="PTS_HPr_family"/>
    <property type="match status" value="1"/>
</dbReference>
<dbReference type="EMBL" id="JNUP01000064">
    <property type="protein sequence ID" value="KGE71875.1"/>
    <property type="molecule type" value="Genomic_DNA"/>
</dbReference>
<keyword evidence="4" id="KW-0598">Phosphotransferase system</keyword>
<accession>A0A098QVN0</accession>
<dbReference type="Pfam" id="PF00381">
    <property type="entry name" value="PTS-HPr"/>
    <property type="match status" value="1"/>
</dbReference>
<dbReference type="RefSeq" id="WP_037547712.1">
    <property type="nucleotide sequence ID" value="NZ_JNUP01000064.1"/>
</dbReference>
<feature type="domain" description="HPr" evidence="5">
    <location>
        <begin position="1"/>
        <end position="88"/>
    </location>
</feature>
<name>A0A098QVN0_9SPIO</name>
<dbReference type="OrthoDB" id="9809047at2"/>
<gene>
    <name evidence="6" type="ORF">DC28_08620</name>
</gene>
<reference evidence="6 7" key="1">
    <citation type="submission" date="2014-05" db="EMBL/GenBank/DDBJ databases">
        <title>De novo Genome Sequence of Spirocheata sp.</title>
        <authorList>
            <person name="Shivani Y."/>
            <person name="Subhash Y."/>
            <person name="Tushar L."/>
            <person name="Sasikala C."/>
            <person name="Ramana C.V."/>
        </authorList>
    </citation>
    <scope>NUCLEOTIDE SEQUENCE [LARGE SCALE GENOMIC DNA]</scope>
    <source>
        <strain evidence="6 7">JC230</strain>
    </source>
</reference>
<evidence type="ECO:0000256" key="3">
    <source>
        <dbReference type="ARBA" id="ARBA00022490"/>
    </source>
</evidence>
<dbReference type="PROSITE" id="PS00369">
    <property type="entry name" value="PTS_HPR_HIS"/>
    <property type="match status" value="1"/>
</dbReference>
<dbReference type="InterPro" id="IPR000032">
    <property type="entry name" value="HPr-like"/>
</dbReference>
<dbReference type="Gene3D" id="3.30.1340.10">
    <property type="entry name" value="HPr-like"/>
    <property type="match status" value="1"/>
</dbReference>
<dbReference type="InterPro" id="IPR001020">
    <property type="entry name" value="PTS_HPr_His_P_site"/>
</dbReference>
<evidence type="ECO:0000256" key="4">
    <source>
        <dbReference type="ARBA" id="ARBA00022683"/>
    </source>
</evidence>
<dbReference type="STRING" id="1480694.DC28_08620"/>
<comment type="subcellular location">
    <subcellularLocation>
        <location evidence="1">Cytoplasm</location>
    </subcellularLocation>
</comment>
<evidence type="ECO:0000256" key="2">
    <source>
        <dbReference type="ARBA" id="ARBA00010736"/>
    </source>
</evidence>
<evidence type="ECO:0000259" key="5">
    <source>
        <dbReference type="PROSITE" id="PS51350"/>
    </source>
</evidence>
<comment type="caution">
    <text evidence="6">The sequence shown here is derived from an EMBL/GenBank/DDBJ whole genome shotgun (WGS) entry which is preliminary data.</text>
</comment>
<comment type="similarity">
    <text evidence="2">Belongs to the HPr family.</text>
</comment>
<sequence>MTERVVTVRNRAGIHARPAALIVQTAGRFESKILFKKENEEINAKSIMGIITLGASYNTEITIEADGADEQDAVEALATLFENRFEEQ</sequence>
<protein>
    <submittedName>
        <fullName evidence="6">Phosphocarrier protein HPr</fullName>
    </submittedName>
</protein>
<dbReference type="GO" id="GO:0005737">
    <property type="term" value="C:cytoplasm"/>
    <property type="evidence" value="ECO:0007669"/>
    <property type="project" value="UniProtKB-SubCell"/>
</dbReference>